<evidence type="ECO:0000313" key="9">
    <source>
        <dbReference type="Proteomes" id="UP000051442"/>
    </source>
</evidence>
<dbReference type="PANTHER" id="PTHR43827">
    <property type="entry name" value="2,5-DIKETO-D-GLUCONIC ACID REDUCTASE"/>
    <property type="match status" value="1"/>
</dbReference>
<evidence type="ECO:0000256" key="4">
    <source>
        <dbReference type="PIRSR" id="PIRSR000097-1"/>
    </source>
</evidence>
<dbReference type="Pfam" id="PF00248">
    <property type="entry name" value="Aldo_ket_red"/>
    <property type="match status" value="1"/>
</dbReference>
<name>A0A0R2FFF0_9LACO</name>
<dbReference type="InterPro" id="IPR020471">
    <property type="entry name" value="AKR"/>
</dbReference>
<dbReference type="FunFam" id="3.20.20.100:FF:000002">
    <property type="entry name" value="2,5-diketo-D-gluconic acid reductase A"/>
    <property type="match status" value="1"/>
</dbReference>
<evidence type="ECO:0000313" key="8">
    <source>
        <dbReference type="EMBL" id="KRN26942.1"/>
    </source>
</evidence>
<evidence type="ECO:0000256" key="2">
    <source>
        <dbReference type="ARBA" id="ARBA00022857"/>
    </source>
</evidence>
<dbReference type="Gene3D" id="3.20.20.100">
    <property type="entry name" value="NADP-dependent oxidoreductase domain"/>
    <property type="match status" value="1"/>
</dbReference>
<comment type="similarity">
    <text evidence="1">Belongs to the aldo/keto reductase family.</text>
</comment>
<dbReference type="OrthoDB" id="9804790at2"/>
<evidence type="ECO:0000259" key="7">
    <source>
        <dbReference type="Pfam" id="PF00248"/>
    </source>
</evidence>
<evidence type="ECO:0000256" key="3">
    <source>
        <dbReference type="ARBA" id="ARBA00023002"/>
    </source>
</evidence>
<dbReference type="InterPro" id="IPR036812">
    <property type="entry name" value="NAD(P)_OxRdtase_dom_sf"/>
</dbReference>
<sequence>MEYMTLNNGVEMPILGYGTFQTPPASTAKNVETALKIGYRSIDTAQVYGNEQGVGDALKQSGLSRNDVFITSKTQTDGFEATRRGIDDSLQRLGSDHFDLLLIHWPTRGSLETYRALEDALKAGKTRAIGLSNFNSAQIDNLIQHSTVTPAVDQIETHLYWQQTKLHPYLLDHHIAHEAWAPLGENMGIEMMALPEIKSLAQKYNASPAQVLLRFLTQQQIIAIPKSLNADHVASNFESLDFNLTPAELARLNKFDQHHSIKDWPVSMRETAY</sequence>
<dbReference type="PROSITE" id="PS00062">
    <property type="entry name" value="ALDOKETO_REDUCTASE_2"/>
    <property type="match status" value="1"/>
</dbReference>
<comment type="caution">
    <text evidence="8">The sequence shown here is derived from an EMBL/GenBank/DDBJ whole genome shotgun (WGS) entry which is preliminary data.</text>
</comment>
<keyword evidence="2" id="KW-0521">NADP</keyword>
<dbReference type="Proteomes" id="UP000051442">
    <property type="component" value="Unassembled WGS sequence"/>
</dbReference>
<organism evidence="8 9">
    <name type="scientific">Secundilactobacillus similis DSM 23365 = JCM 2765</name>
    <dbReference type="NCBI Taxonomy" id="1423804"/>
    <lineage>
        <taxon>Bacteria</taxon>
        <taxon>Bacillati</taxon>
        <taxon>Bacillota</taxon>
        <taxon>Bacilli</taxon>
        <taxon>Lactobacillales</taxon>
        <taxon>Lactobacillaceae</taxon>
        <taxon>Secundilactobacillus</taxon>
    </lineage>
</organism>
<protein>
    <submittedName>
        <fullName evidence="8">Organophosphate reductase</fullName>
    </submittedName>
</protein>
<dbReference type="InterPro" id="IPR018170">
    <property type="entry name" value="Aldo/ket_reductase_CS"/>
</dbReference>
<evidence type="ECO:0000256" key="6">
    <source>
        <dbReference type="PIRSR" id="PIRSR000097-3"/>
    </source>
</evidence>
<feature type="binding site" evidence="5">
    <location>
        <position position="104"/>
    </location>
    <ligand>
        <name>substrate</name>
    </ligand>
</feature>
<gene>
    <name evidence="8" type="ORF">FD14_GL003083</name>
</gene>
<evidence type="ECO:0000256" key="5">
    <source>
        <dbReference type="PIRSR" id="PIRSR000097-2"/>
    </source>
</evidence>
<feature type="site" description="Lowers pKa of active site Tyr" evidence="6">
    <location>
        <position position="73"/>
    </location>
</feature>
<dbReference type="PATRIC" id="fig|1423804.4.peg.3317"/>
<accession>A0A0R2FFF0</accession>
<dbReference type="RefSeq" id="WP_054735167.1">
    <property type="nucleotide sequence ID" value="NZ_AYZM01000003.1"/>
</dbReference>
<dbReference type="STRING" id="1423804.FD14_GL003083"/>
<dbReference type="AlphaFoldDB" id="A0A0R2FFF0"/>
<dbReference type="GO" id="GO:0016616">
    <property type="term" value="F:oxidoreductase activity, acting on the CH-OH group of donors, NAD or NADP as acceptor"/>
    <property type="evidence" value="ECO:0007669"/>
    <property type="project" value="UniProtKB-ARBA"/>
</dbReference>
<dbReference type="SUPFAM" id="SSF51430">
    <property type="entry name" value="NAD(P)-linked oxidoreductase"/>
    <property type="match status" value="1"/>
</dbReference>
<evidence type="ECO:0000256" key="1">
    <source>
        <dbReference type="ARBA" id="ARBA00007905"/>
    </source>
</evidence>
<dbReference type="PRINTS" id="PR00069">
    <property type="entry name" value="ALDKETRDTASE"/>
</dbReference>
<feature type="domain" description="NADP-dependent oxidoreductase" evidence="7">
    <location>
        <begin position="16"/>
        <end position="256"/>
    </location>
</feature>
<feature type="active site" description="Proton donor" evidence="4">
    <location>
        <position position="48"/>
    </location>
</feature>
<proteinExistence type="inferred from homology"/>
<dbReference type="EMBL" id="AYZM01000003">
    <property type="protein sequence ID" value="KRN26942.1"/>
    <property type="molecule type" value="Genomic_DNA"/>
</dbReference>
<dbReference type="PIRSF" id="PIRSF000097">
    <property type="entry name" value="AKR"/>
    <property type="match status" value="1"/>
</dbReference>
<dbReference type="PANTHER" id="PTHR43827:SF3">
    <property type="entry name" value="NADP-DEPENDENT OXIDOREDUCTASE DOMAIN-CONTAINING PROTEIN"/>
    <property type="match status" value="1"/>
</dbReference>
<keyword evidence="3" id="KW-0560">Oxidoreductase</keyword>
<dbReference type="PROSITE" id="PS00798">
    <property type="entry name" value="ALDOKETO_REDUCTASE_1"/>
    <property type="match status" value="1"/>
</dbReference>
<reference evidence="8 9" key="1">
    <citation type="journal article" date="2015" name="Genome Announc.">
        <title>Expanding the biotechnology potential of lactobacilli through comparative genomics of 213 strains and associated genera.</title>
        <authorList>
            <person name="Sun Z."/>
            <person name="Harris H.M."/>
            <person name="McCann A."/>
            <person name="Guo C."/>
            <person name="Argimon S."/>
            <person name="Zhang W."/>
            <person name="Yang X."/>
            <person name="Jeffery I.B."/>
            <person name="Cooney J.C."/>
            <person name="Kagawa T.F."/>
            <person name="Liu W."/>
            <person name="Song Y."/>
            <person name="Salvetti E."/>
            <person name="Wrobel A."/>
            <person name="Rasinkangas P."/>
            <person name="Parkhill J."/>
            <person name="Rea M.C."/>
            <person name="O'Sullivan O."/>
            <person name="Ritari J."/>
            <person name="Douillard F.P."/>
            <person name="Paul Ross R."/>
            <person name="Yang R."/>
            <person name="Briner A.E."/>
            <person name="Felis G.E."/>
            <person name="de Vos W.M."/>
            <person name="Barrangou R."/>
            <person name="Klaenhammer T.R."/>
            <person name="Caufield P.W."/>
            <person name="Cui Y."/>
            <person name="Zhang H."/>
            <person name="O'Toole P.W."/>
        </authorList>
    </citation>
    <scope>NUCLEOTIDE SEQUENCE [LARGE SCALE GENOMIC DNA]</scope>
    <source>
        <strain evidence="8 9">DSM 23365</strain>
    </source>
</reference>
<keyword evidence="9" id="KW-1185">Reference proteome</keyword>
<dbReference type="InterPro" id="IPR023210">
    <property type="entry name" value="NADP_OxRdtase_dom"/>
</dbReference>